<dbReference type="Proteomes" id="UP000031390">
    <property type="component" value="Unassembled WGS sequence"/>
</dbReference>
<name>A0A0C1H4K3_9NEIS</name>
<comment type="caution">
    <text evidence="1">The sequence shown here is derived from an EMBL/GenBank/DDBJ whole genome shotgun (WGS) entry which is preliminary data.</text>
</comment>
<proteinExistence type="predicted"/>
<evidence type="ECO:0000313" key="1">
    <source>
        <dbReference type="EMBL" id="KIC12656.1"/>
    </source>
</evidence>
<organism evidence="1 2">
    <name type="scientific">Morococcus cerebrosus</name>
    <dbReference type="NCBI Taxonomy" id="1056807"/>
    <lineage>
        <taxon>Bacteria</taxon>
        <taxon>Pseudomonadati</taxon>
        <taxon>Pseudomonadota</taxon>
        <taxon>Betaproteobacteria</taxon>
        <taxon>Neisseriales</taxon>
        <taxon>Neisseriaceae</taxon>
        <taxon>Morococcus</taxon>
    </lineage>
</organism>
<gene>
    <name evidence="1" type="ORF">MCC93_03910</name>
</gene>
<protein>
    <submittedName>
        <fullName evidence="1">Uncharacterized protein</fullName>
    </submittedName>
</protein>
<dbReference type="AlphaFoldDB" id="A0A0C1H4K3"/>
<sequence length="55" mass="5913">MIFDTVFAGGRHSRAGGKPSKTLNNRCLKNGCRNSKVDSCLSGNDGMDAFDLVLH</sequence>
<reference evidence="1 2" key="1">
    <citation type="submission" date="2014-12" db="EMBL/GenBank/DDBJ databases">
        <title>Genome sequence of Morococcus cerebrosus.</title>
        <authorList>
            <person name="Shin S.-K."/>
            <person name="Yi H."/>
        </authorList>
    </citation>
    <scope>NUCLEOTIDE SEQUENCE [LARGE SCALE GENOMIC DNA]</scope>
    <source>
        <strain evidence="1 2">CIP 81.93</strain>
    </source>
</reference>
<accession>A0A0C1H4K3</accession>
<evidence type="ECO:0000313" key="2">
    <source>
        <dbReference type="Proteomes" id="UP000031390"/>
    </source>
</evidence>
<dbReference type="EMBL" id="JUFZ01000015">
    <property type="protein sequence ID" value="KIC12656.1"/>
    <property type="molecule type" value="Genomic_DNA"/>
</dbReference>